<evidence type="ECO:0000313" key="5">
    <source>
        <dbReference type="EMBL" id="KAF8690484.1"/>
    </source>
</evidence>
<keyword evidence="6" id="KW-1185">Reference proteome</keyword>
<dbReference type="Gene3D" id="2.60.40.790">
    <property type="match status" value="1"/>
</dbReference>
<protein>
    <recommendedName>
        <fullName evidence="4">SHSP domain-containing protein</fullName>
    </recommendedName>
</protein>
<dbReference type="Proteomes" id="UP000636709">
    <property type="component" value="Unassembled WGS sequence"/>
</dbReference>
<dbReference type="InterPro" id="IPR044587">
    <property type="entry name" value="HSP21-like"/>
</dbReference>
<reference evidence="5" key="1">
    <citation type="submission" date="2020-07" db="EMBL/GenBank/DDBJ databases">
        <title>Genome sequence and genetic diversity analysis of an under-domesticated orphan crop, white fonio (Digitaria exilis).</title>
        <authorList>
            <person name="Bennetzen J.L."/>
            <person name="Chen S."/>
            <person name="Ma X."/>
            <person name="Wang X."/>
            <person name="Yssel A.E.J."/>
            <person name="Chaluvadi S.R."/>
            <person name="Johnson M."/>
            <person name="Gangashetty P."/>
            <person name="Hamidou F."/>
            <person name="Sanogo M.D."/>
            <person name="Zwaenepoel A."/>
            <person name="Wallace J."/>
            <person name="Van De Peer Y."/>
            <person name="Van Deynze A."/>
        </authorList>
    </citation>
    <scope>NUCLEOTIDE SEQUENCE</scope>
    <source>
        <tissue evidence="5">Leaves</tissue>
    </source>
</reference>
<dbReference type="InterPro" id="IPR002068">
    <property type="entry name" value="A-crystallin/Hsp20_dom"/>
</dbReference>
<organism evidence="5 6">
    <name type="scientific">Digitaria exilis</name>
    <dbReference type="NCBI Taxonomy" id="1010633"/>
    <lineage>
        <taxon>Eukaryota</taxon>
        <taxon>Viridiplantae</taxon>
        <taxon>Streptophyta</taxon>
        <taxon>Embryophyta</taxon>
        <taxon>Tracheophyta</taxon>
        <taxon>Spermatophyta</taxon>
        <taxon>Magnoliopsida</taxon>
        <taxon>Liliopsida</taxon>
        <taxon>Poales</taxon>
        <taxon>Poaceae</taxon>
        <taxon>PACMAD clade</taxon>
        <taxon>Panicoideae</taxon>
        <taxon>Panicodae</taxon>
        <taxon>Paniceae</taxon>
        <taxon>Anthephorinae</taxon>
        <taxon>Digitaria</taxon>
    </lineage>
</organism>
<sequence length="121" mass="13525">MNKYSYHIEPTALVYRPPSGQSATNWKILEEKDLIILGLEVGDLGKEKLNVSTTDHVLLVAKYTGDINEEPRASSLDVRLLMPPGYDEKNVHATLSKGWLNITIPKPKHEPNTIEISSTET</sequence>
<dbReference type="CDD" id="cd00298">
    <property type="entry name" value="ACD_sHsps_p23-like"/>
    <property type="match status" value="1"/>
</dbReference>
<evidence type="ECO:0000256" key="3">
    <source>
        <dbReference type="RuleBase" id="RU003616"/>
    </source>
</evidence>
<comment type="similarity">
    <text evidence="2 3">Belongs to the small heat shock protein (HSP20) family.</text>
</comment>
<dbReference type="OrthoDB" id="674236at2759"/>
<dbReference type="GO" id="GO:0009408">
    <property type="term" value="P:response to heat"/>
    <property type="evidence" value="ECO:0007669"/>
    <property type="project" value="InterPro"/>
</dbReference>
<evidence type="ECO:0000256" key="1">
    <source>
        <dbReference type="ARBA" id="ARBA00023016"/>
    </source>
</evidence>
<keyword evidence="1" id="KW-0346">Stress response</keyword>
<gene>
    <name evidence="5" type="ORF">HU200_040840</name>
</gene>
<evidence type="ECO:0000259" key="4">
    <source>
        <dbReference type="PROSITE" id="PS01031"/>
    </source>
</evidence>
<name>A0A835EJE8_9POAL</name>
<dbReference type="Pfam" id="PF00011">
    <property type="entry name" value="HSP20"/>
    <property type="match status" value="1"/>
</dbReference>
<comment type="caution">
    <text evidence="5">The sequence shown here is derived from an EMBL/GenBank/DDBJ whole genome shotgun (WGS) entry which is preliminary data.</text>
</comment>
<dbReference type="PANTHER" id="PTHR46733">
    <property type="entry name" value="26.5 KDA HEAT SHOCK PROTEIN, MITOCHONDRIAL"/>
    <property type="match status" value="1"/>
</dbReference>
<dbReference type="PANTHER" id="PTHR46733:SF9">
    <property type="entry name" value="OS09G0345500 PROTEIN"/>
    <property type="match status" value="1"/>
</dbReference>
<dbReference type="EMBL" id="JACEFO010001972">
    <property type="protein sequence ID" value="KAF8690484.1"/>
    <property type="molecule type" value="Genomic_DNA"/>
</dbReference>
<accession>A0A835EJE8</accession>
<feature type="domain" description="SHSP" evidence="4">
    <location>
        <begin position="17"/>
        <end position="119"/>
    </location>
</feature>
<proteinExistence type="inferred from homology"/>
<dbReference type="AlphaFoldDB" id="A0A835EJE8"/>
<dbReference type="InterPro" id="IPR008978">
    <property type="entry name" value="HSP20-like_chaperone"/>
</dbReference>
<evidence type="ECO:0000313" key="6">
    <source>
        <dbReference type="Proteomes" id="UP000636709"/>
    </source>
</evidence>
<dbReference type="PROSITE" id="PS01031">
    <property type="entry name" value="SHSP"/>
    <property type="match status" value="1"/>
</dbReference>
<dbReference type="SUPFAM" id="SSF49764">
    <property type="entry name" value="HSP20-like chaperones"/>
    <property type="match status" value="1"/>
</dbReference>
<evidence type="ECO:0000256" key="2">
    <source>
        <dbReference type="PROSITE-ProRule" id="PRU00285"/>
    </source>
</evidence>